<dbReference type="PROSITE" id="PS50011">
    <property type="entry name" value="PROTEIN_KINASE_DOM"/>
    <property type="match status" value="1"/>
</dbReference>
<feature type="domain" description="Protein kinase" evidence="1">
    <location>
        <begin position="204"/>
        <end position="560"/>
    </location>
</feature>
<dbReference type="InterPro" id="IPR011009">
    <property type="entry name" value="Kinase-like_dom_sf"/>
</dbReference>
<dbReference type="PANTHER" id="PTHR46699">
    <property type="entry name" value="SERINE/THREONINE-PROTEIN KINASE STN8, CHLOROPLASTIC-RELATED"/>
    <property type="match status" value="1"/>
</dbReference>
<reference evidence="2" key="1">
    <citation type="submission" date="2015-08" db="EMBL/GenBank/DDBJ databases">
        <authorList>
            <person name="Babu N.S."/>
            <person name="Beckwith C.J."/>
            <person name="Beseler K.G."/>
            <person name="Brison A."/>
            <person name="Carone J.V."/>
            <person name="Caskin T.P."/>
            <person name="Diamond M."/>
            <person name="Durham M.E."/>
            <person name="Foxe J.M."/>
            <person name="Go M."/>
            <person name="Henderson B.A."/>
            <person name="Jones I.B."/>
            <person name="McGettigan J.A."/>
            <person name="Micheletti S.J."/>
            <person name="Nasrallah M.E."/>
            <person name="Ortiz D."/>
            <person name="Piller C.R."/>
            <person name="Privatt S.R."/>
            <person name="Schneider S.L."/>
            <person name="Sharp S."/>
            <person name="Smith T.C."/>
            <person name="Stanton J.D."/>
            <person name="Ullery H.E."/>
            <person name="Wilson R.J."/>
            <person name="Serrano M.G."/>
            <person name="Buck G."/>
            <person name="Lee V."/>
            <person name="Wang Y."/>
            <person name="Carvalho R."/>
            <person name="Voegtly L."/>
            <person name="Shi R."/>
            <person name="Duckworth R."/>
            <person name="Johnson A."/>
            <person name="Loviza R."/>
            <person name="Walstead R."/>
            <person name="Shah Z."/>
            <person name="Kiflezghi M."/>
            <person name="Wade K."/>
            <person name="Ball S.L."/>
            <person name="Bradley K.W."/>
            <person name="Asai D.J."/>
            <person name="Bowman C.A."/>
            <person name="Russell D.A."/>
            <person name="Pope W.H."/>
            <person name="Jacobs-Sera D."/>
            <person name="Hendrix R.W."/>
            <person name="Hatfull G.F."/>
        </authorList>
    </citation>
    <scope>NUCLEOTIDE SEQUENCE</scope>
</reference>
<dbReference type="Pfam" id="PF00069">
    <property type="entry name" value="Pkinase"/>
    <property type="match status" value="1"/>
</dbReference>
<gene>
    <name evidence="2" type="ORF">g.30456</name>
</gene>
<evidence type="ECO:0000313" key="2">
    <source>
        <dbReference type="EMBL" id="JAT74549.1"/>
    </source>
</evidence>
<dbReference type="GO" id="GO:0005524">
    <property type="term" value="F:ATP binding"/>
    <property type="evidence" value="ECO:0007669"/>
    <property type="project" value="InterPro"/>
</dbReference>
<dbReference type="EMBL" id="GDKF01004073">
    <property type="protein sequence ID" value="JAT74549.1"/>
    <property type="molecule type" value="Transcribed_RNA"/>
</dbReference>
<protein>
    <recommendedName>
        <fullName evidence="1">Protein kinase domain-containing protein</fullName>
    </recommendedName>
</protein>
<accession>A0A1D2A5R2</accession>
<dbReference type="InterPro" id="IPR008271">
    <property type="entry name" value="Ser/Thr_kinase_AS"/>
</dbReference>
<dbReference type="AlphaFoldDB" id="A0A1D2A5R2"/>
<dbReference type="InterPro" id="IPR000719">
    <property type="entry name" value="Prot_kinase_dom"/>
</dbReference>
<dbReference type="SUPFAM" id="SSF56112">
    <property type="entry name" value="Protein kinase-like (PK-like)"/>
    <property type="match status" value="1"/>
</dbReference>
<name>A0A1D2A5R2_AUXPR</name>
<organism evidence="2">
    <name type="scientific">Auxenochlorella protothecoides</name>
    <name type="common">Green microalga</name>
    <name type="synonym">Chlorella protothecoides</name>
    <dbReference type="NCBI Taxonomy" id="3075"/>
    <lineage>
        <taxon>Eukaryota</taxon>
        <taxon>Viridiplantae</taxon>
        <taxon>Chlorophyta</taxon>
        <taxon>core chlorophytes</taxon>
        <taxon>Trebouxiophyceae</taxon>
        <taxon>Chlorellales</taxon>
        <taxon>Chlorellaceae</taxon>
        <taxon>Auxenochlorella</taxon>
    </lineage>
</organism>
<dbReference type="Gene3D" id="3.30.200.20">
    <property type="entry name" value="Phosphorylase Kinase, domain 1"/>
    <property type="match status" value="1"/>
</dbReference>
<dbReference type="GO" id="GO:0004672">
    <property type="term" value="F:protein kinase activity"/>
    <property type="evidence" value="ECO:0007669"/>
    <property type="project" value="InterPro"/>
</dbReference>
<dbReference type="Gene3D" id="1.10.510.10">
    <property type="entry name" value="Transferase(Phosphotransferase) domain 1"/>
    <property type="match status" value="1"/>
</dbReference>
<dbReference type="SMART" id="SM00220">
    <property type="entry name" value="S_TKc"/>
    <property type="match status" value="1"/>
</dbReference>
<proteinExistence type="predicted"/>
<evidence type="ECO:0000259" key="1">
    <source>
        <dbReference type="PROSITE" id="PS50011"/>
    </source>
</evidence>
<sequence length="563" mass="61852">MIHSGWVCAGTRKIMACWACDAGHHTRMPQDHSSACLGVLQPAVVRRKNSCHRAGCLDSTSPHMNCSTLARTSIWTYASSRNVCPHDSRLSVLGHRGSRSRQPARDGRVWALPVDPGELAGTLQQGLSQVTAWLPSPLASIANQIGGDAVAFASLQPSLFGVLRLSFTYYILLAQPSPLLGLLDFYVSTPLARLTQQRFTEDDFTLRDRLGGGNYGQVYEGLLSANKVPDLYSSALSLEQEKRRVVLKKANLDNSGIRTNFLKAGTMARGAGETGQVESYMNLRISRHPTVARRVARYLGQFEVAGASGAFTRGTQWLVWRFESDATLADAMAGLLDGGMETSLGRIMLGPRSDSMPDQKRHLALTKAVMRKLLKALQRLHSLGIVHRDVKPDNVLVTSKGDIKIIDFGAACDLSTGVNFNPLYGMLDPRYAAPEQLVLPKAVPRVPAPFIAVLLAPFLWRLGRPDLFDSYAAGIILLQMSIPQLRSAGSLKAFNKELAAADYDLDLWRRRSMRVQACDFEVLDANNQAGWDLACKLVCKRNAVYRGRLSPGEALRHRFLLLS</sequence>
<dbReference type="PANTHER" id="PTHR46699:SF1">
    <property type="entry name" value="SERINE_THREONINE-PROTEIN KINASE STN8, CHLOROPLASTIC"/>
    <property type="match status" value="1"/>
</dbReference>
<dbReference type="PROSITE" id="PS00108">
    <property type="entry name" value="PROTEIN_KINASE_ST"/>
    <property type="match status" value="1"/>
</dbReference>